<feature type="domain" description="Flavin reductase like" evidence="6">
    <location>
        <begin position="71"/>
        <end position="228"/>
    </location>
</feature>
<keyword evidence="8" id="KW-1185">Reference proteome</keyword>
<keyword evidence="2" id="KW-0285">Flavoprotein</keyword>
<evidence type="ECO:0000256" key="1">
    <source>
        <dbReference type="ARBA" id="ARBA00001917"/>
    </source>
</evidence>
<evidence type="ECO:0000256" key="4">
    <source>
        <dbReference type="ARBA" id="ARBA00038054"/>
    </source>
</evidence>
<feature type="compositionally biased region" description="Polar residues" evidence="5">
    <location>
        <begin position="1"/>
        <end position="10"/>
    </location>
</feature>
<reference evidence="7 8" key="1">
    <citation type="submission" date="2014-02" db="EMBL/GenBank/DDBJ databases">
        <title>Transposable element dynamics among asymbiotic and ectomycorrhizal Amanita fungi.</title>
        <authorList>
            <consortium name="DOE Joint Genome Institute"/>
            <person name="Hess J."/>
            <person name="Skrede I."/>
            <person name="Wolfe B."/>
            <person name="LaButti K."/>
            <person name="Ohm R.A."/>
            <person name="Grigoriev I.V."/>
            <person name="Pringle A."/>
        </authorList>
    </citation>
    <scope>NUCLEOTIDE SEQUENCE [LARGE SCALE GENOMIC DNA]</scope>
    <source>
        <strain evidence="7 8">SKay4041</strain>
    </source>
</reference>
<dbReference type="SMART" id="SM00903">
    <property type="entry name" value="Flavin_Reduct"/>
    <property type="match status" value="1"/>
</dbReference>
<dbReference type="InterPro" id="IPR002563">
    <property type="entry name" value="Flavin_Rdtase-like_dom"/>
</dbReference>
<protein>
    <recommendedName>
        <fullName evidence="6">Flavin reductase like domain-containing protein</fullName>
    </recommendedName>
</protein>
<dbReference type="Proteomes" id="UP000242287">
    <property type="component" value="Unassembled WGS sequence"/>
</dbReference>
<keyword evidence="3" id="KW-0288">FMN</keyword>
<dbReference type="GO" id="GO:0010181">
    <property type="term" value="F:FMN binding"/>
    <property type="evidence" value="ECO:0007669"/>
    <property type="project" value="InterPro"/>
</dbReference>
<sequence>MSTSGDQSSLPPYKPSTGFHLTQKPNPSWMYGQKTETTPEGKKWMKGVKSGWKVVDATVEDPRKLYGLLLTGIAPRPVAFVSSVSKTGVKNLAPFSWFNQVTSDPPVISVSCVNYSTRSKDTAQNIKDTKGFTVNIISEPWIEQANVCGIDAPPEISEWDISGLSMEPSISVAAPRVRECAFSIECELLQAIDIMDPKSNIAKGCLILGSVKYIHVRNDVLDERGYADPGKLLPIARMGSITYGAMREGFQIPRHSWEKERDDIMQALAPPSKSAAL</sequence>
<dbReference type="Gene3D" id="2.30.110.10">
    <property type="entry name" value="Electron Transport, Fmn-binding Protein, Chain A"/>
    <property type="match status" value="1"/>
</dbReference>
<name>A0A2A9NC01_9AGAR</name>
<dbReference type="SUPFAM" id="SSF50475">
    <property type="entry name" value="FMN-binding split barrel"/>
    <property type="match status" value="1"/>
</dbReference>
<dbReference type="EMBL" id="KZ302291">
    <property type="protein sequence ID" value="PFH45787.1"/>
    <property type="molecule type" value="Genomic_DNA"/>
</dbReference>
<evidence type="ECO:0000313" key="8">
    <source>
        <dbReference type="Proteomes" id="UP000242287"/>
    </source>
</evidence>
<dbReference type="InterPro" id="IPR012349">
    <property type="entry name" value="Split_barrel_FMN-bd"/>
</dbReference>
<dbReference type="STRING" id="703135.A0A2A9NC01"/>
<evidence type="ECO:0000259" key="6">
    <source>
        <dbReference type="SMART" id="SM00903"/>
    </source>
</evidence>
<evidence type="ECO:0000256" key="2">
    <source>
        <dbReference type="ARBA" id="ARBA00022630"/>
    </source>
</evidence>
<accession>A0A2A9NC01</accession>
<comment type="similarity">
    <text evidence="4">Belongs to the flavoredoxin family.</text>
</comment>
<dbReference type="PANTHER" id="PTHR33798:SF5">
    <property type="entry name" value="FLAVIN REDUCTASE LIKE DOMAIN-CONTAINING PROTEIN"/>
    <property type="match status" value="1"/>
</dbReference>
<feature type="region of interest" description="Disordered" evidence="5">
    <location>
        <begin position="1"/>
        <end position="33"/>
    </location>
</feature>
<organism evidence="7 8">
    <name type="scientific">Amanita thiersii Skay4041</name>
    <dbReference type="NCBI Taxonomy" id="703135"/>
    <lineage>
        <taxon>Eukaryota</taxon>
        <taxon>Fungi</taxon>
        <taxon>Dikarya</taxon>
        <taxon>Basidiomycota</taxon>
        <taxon>Agaricomycotina</taxon>
        <taxon>Agaricomycetes</taxon>
        <taxon>Agaricomycetidae</taxon>
        <taxon>Agaricales</taxon>
        <taxon>Pluteineae</taxon>
        <taxon>Amanitaceae</taxon>
        <taxon>Amanita</taxon>
    </lineage>
</organism>
<dbReference type="AlphaFoldDB" id="A0A2A9NC01"/>
<proteinExistence type="inferred from homology"/>
<comment type="cofactor">
    <cofactor evidence="1">
        <name>FMN</name>
        <dbReference type="ChEBI" id="CHEBI:58210"/>
    </cofactor>
</comment>
<dbReference type="Pfam" id="PF01613">
    <property type="entry name" value="Flavin_Reduct"/>
    <property type="match status" value="1"/>
</dbReference>
<gene>
    <name evidence="7" type="ORF">AMATHDRAFT_8665</name>
</gene>
<evidence type="ECO:0000256" key="5">
    <source>
        <dbReference type="SAM" id="MobiDB-lite"/>
    </source>
</evidence>
<evidence type="ECO:0000313" key="7">
    <source>
        <dbReference type="EMBL" id="PFH45787.1"/>
    </source>
</evidence>
<dbReference type="OrthoDB" id="298012at2759"/>
<evidence type="ECO:0000256" key="3">
    <source>
        <dbReference type="ARBA" id="ARBA00022643"/>
    </source>
</evidence>
<dbReference type="PANTHER" id="PTHR33798">
    <property type="entry name" value="FLAVOPROTEIN OXYGENASE"/>
    <property type="match status" value="1"/>
</dbReference>